<evidence type="ECO:0000313" key="3">
    <source>
        <dbReference type="EMBL" id="MDL9978750.1"/>
    </source>
</evidence>
<evidence type="ECO:0000313" key="4">
    <source>
        <dbReference type="Proteomes" id="UP001235064"/>
    </source>
</evidence>
<dbReference type="InterPro" id="IPR005511">
    <property type="entry name" value="SMP-30"/>
</dbReference>
<dbReference type="RefSeq" id="WP_286287436.1">
    <property type="nucleotide sequence ID" value="NZ_JASXSZ010000001.1"/>
</dbReference>
<reference evidence="3 4" key="1">
    <citation type="submission" date="2023-06" db="EMBL/GenBank/DDBJ databases">
        <title>Microbacterium sp. nov., isolated from a waste landfill.</title>
        <authorList>
            <person name="Wen W."/>
        </authorList>
    </citation>
    <scope>NUCLEOTIDE SEQUENCE [LARGE SCALE GENOMIC DNA]</scope>
    <source>
        <strain evidence="3 4">ASV49</strain>
    </source>
</reference>
<protein>
    <submittedName>
        <fullName evidence="3">SMP-30/gluconolactonase/LRE family protein</fullName>
        <ecNumber evidence="3">3.1.1.99</ecNumber>
    </submittedName>
</protein>
<accession>A0ABT7MWE7</accession>
<dbReference type="PRINTS" id="PR01790">
    <property type="entry name" value="SMP30FAMILY"/>
</dbReference>
<keyword evidence="3" id="KW-0378">Hydrolase</keyword>
<dbReference type="Pfam" id="PF08450">
    <property type="entry name" value="SGL"/>
    <property type="match status" value="1"/>
</dbReference>
<evidence type="ECO:0000256" key="1">
    <source>
        <dbReference type="ARBA" id="ARBA00008853"/>
    </source>
</evidence>
<proteinExistence type="inferred from homology"/>
<feature type="domain" description="SMP-30/Gluconolactonase/LRE-like region" evidence="2">
    <location>
        <begin position="23"/>
        <end position="264"/>
    </location>
</feature>
<dbReference type="InterPro" id="IPR013658">
    <property type="entry name" value="SGL"/>
</dbReference>
<sequence length="300" mass="31580">MNDVTAAPELGTPRVATETGLFLAEGPLWDPVRERLLWVDILDGCVYRGVLADDGTIEVEDRIRFPDTAGTVAVAASGELVVAGTRRLFFRTPDGAISAGPELISGADRRFNDGKADPAGRLIVGTKGPAGTRSEVFVRVEDDGSAAVLDDDLALANGLGWTADGRRFYSVDTGAGVIHVRAYDPRTGAVGERRVFATVGDGHPDGLTLDDEDHVWVAVWGAGRVLRYSPAGEIVGRIEVPAPHTSSVAFAGPALDILVITTAQEGLGDAELAAHPLSGRLFTLRPGFRGGPPPLWSGRV</sequence>
<keyword evidence="4" id="KW-1185">Reference proteome</keyword>
<evidence type="ECO:0000259" key="2">
    <source>
        <dbReference type="Pfam" id="PF08450"/>
    </source>
</evidence>
<dbReference type="EMBL" id="JASXSZ010000001">
    <property type="protein sequence ID" value="MDL9978750.1"/>
    <property type="molecule type" value="Genomic_DNA"/>
</dbReference>
<gene>
    <name evidence="3" type="ORF">QSV35_05370</name>
</gene>
<comment type="caution">
    <text evidence="3">The sequence shown here is derived from an EMBL/GenBank/DDBJ whole genome shotgun (WGS) entry which is preliminary data.</text>
</comment>
<dbReference type="SUPFAM" id="SSF63829">
    <property type="entry name" value="Calcium-dependent phosphotriesterase"/>
    <property type="match status" value="1"/>
</dbReference>
<dbReference type="PANTHER" id="PTHR10907:SF47">
    <property type="entry name" value="REGUCALCIN"/>
    <property type="match status" value="1"/>
</dbReference>
<dbReference type="Proteomes" id="UP001235064">
    <property type="component" value="Unassembled WGS sequence"/>
</dbReference>
<name>A0ABT7MWE7_9MICO</name>
<organism evidence="3 4">
    <name type="scientific">Microbacterium candidum</name>
    <dbReference type="NCBI Taxonomy" id="3041922"/>
    <lineage>
        <taxon>Bacteria</taxon>
        <taxon>Bacillati</taxon>
        <taxon>Actinomycetota</taxon>
        <taxon>Actinomycetes</taxon>
        <taxon>Micrococcales</taxon>
        <taxon>Microbacteriaceae</taxon>
        <taxon>Microbacterium</taxon>
    </lineage>
</organism>
<dbReference type="GO" id="GO:0016787">
    <property type="term" value="F:hydrolase activity"/>
    <property type="evidence" value="ECO:0007669"/>
    <property type="project" value="UniProtKB-KW"/>
</dbReference>
<dbReference type="PANTHER" id="PTHR10907">
    <property type="entry name" value="REGUCALCIN"/>
    <property type="match status" value="1"/>
</dbReference>
<comment type="similarity">
    <text evidence="1">Belongs to the SMP-30/CGR1 family.</text>
</comment>
<dbReference type="EC" id="3.1.1.99" evidence="3"/>
<dbReference type="InterPro" id="IPR011042">
    <property type="entry name" value="6-blade_b-propeller_TolB-like"/>
</dbReference>
<dbReference type="Gene3D" id="2.120.10.30">
    <property type="entry name" value="TolB, C-terminal domain"/>
    <property type="match status" value="1"/>
</dbReference>